<keyword evidence="10" id="KW-1185">Reference proteome</keyword>
<evidence type="ECO:0000256" key="1">
    <source>
        <dbReference type="ARBA" id="ARBA00004651"/>
    </source>
</evidence>
<dbReference type="OrthoDB" id="4337966at2"/>
<dbReference type="GO" id="GO:0005886">
    <property type="term" value="C:plasma membrane"/>
    <property type="evidence" value="ECO:0007669"/>
    <property type="project" value="UniProtKB-SubCell"/>
</dbReference>
<name>A0A561UIH9_9ACTN</name>
<evidence type="ECO:0000256" key="7">
    <source>
        <dbReference type="SAM" id="Phobius"/>
    </source>
</evidence>
<dbReference type="Proteomes" id="UP000317940">
    <property type="component" value="Unassembled WGS sequence"/>
</dbReference>
<dbReference type="AlphaFoldDB" id="A0A561UIH9"/>
<dbReference type="RefSeq" id="WP_145905461.1">
    <property type="nucleotide sequence ID" value="NZ_BAAAMZ010000050.1"/>
</dbReference>
<accession>A0A561UIH9</accession>
<feature type="transmembrane region" description="Helical" evidence="7">
    <location>
        <begin position="6"/>
        <end position="25"/>
    </location>
</feature>
<sequence>MTGRLLPLLVPILLCGAALGAWFRLNRRALRRRRRSAVLAGVGGGPVGGPFVGWWPWPRSRPGWLVPELVLVPGGLLAGWLLHSPVPVPFGVVLVVPVRRWRRSRRAGRLEQDRSAAVVELCAALAGELRSGATPEQALEAVLGAGGELPRRLGSEAAARLTAARYGADVPAALRWLATRPGGEGANAIAACWQVTTDSGTGLALALDQVAEALRADRALREEIRGELTGPRTTAVLLAALPAFGLVLGSALGASPVRILLHTSVGAVCLVGGALLETAGLIWTGRIIRQAMADLGIRAGSAARVADGRSQGRQLTADQTMVRARSRPPRRLRAARGWAPKRGAALGTPS</sequence>
<feature type="transmembrane region" description="Helical" evidence="7">
    <location>
        <begin position="77"/>
        <end position="96"/>
    </location>
</feature>
<feature type="transmembrane region" description="Helical" evidence="7">
    <location>
        <begin position="235"/>
        <end position="253"/>
    </location>
</feature>
<evidence type="ECO:0000256" key="6">
    <source>
        <dbReference type="SAM" id="MobiDB-lite"/>
    </source>
</evidence>
<evidence type="ECO:0000256" key="2">
    <source>
        <dbReference type="ARBA" id="ARBA00022475"/>
    </source>
</evidence>
<evidence type="ECO:0000256" key="3">
    <source>
        <dbReference type="ARBA" id="ARBA00022692"/>
    </source>
</evidence>
<evidence type="ECO:0000313" key="9">
    <source>
        <dbReference type="EMBL" id="TWF99150.1"/>
    </source>
</evidence>
<evidence type="ECO:0000256" key="5">
    <source>
        <dbReference type="ARBA" id="ARBA00023136"/>
    </source>
</evidence>
<protein>
    <submittedName>
        <fullName evidence="9">Tight adherence protein B</fullName>
    </submittedName>
</protein>
<keyword evidence="3 7" id="KW-0812">Transmembrane</keyword>
<dbReference type="PANTHER" id="PTHR35007">
    <property type="entry name" value="INTEGRAL MEMBRANE PROTEIN-RELATED"/>
    <property type="match status" value="1"/>
</dbReference>
<dbReference type="InterPro" id="IPR018076">
    <property type="entry name" value="T2SS_GspF_dom"/>
</dbReference>
<proteinExistence type="predicted"/>
<evidence type="ECO:0000256" key="4">
    <source>
        <dbReference type="ARBA" id="ARBA00022989"/>
    </source>
</evidence>
<reference evidence="9 10" key="1">
    <citation type="submission" date="2019-06" db="EMBL/GenBank/DDBJ databases">
        <title>Sequencing the genomes of 1000 actinobacteria strains.</title>
        <authorList>
            <person name="Klenk H.-P."/>
        </authorList>
    </citation>
    <scope>NUCLEOTIDE SEQUENCE [LARGE SCALE GENOMIC DNA]</scope>
    <source>
        <strain evidence="9 10">DSM 44826</strain>
    </source>
</reference>
<dbReference type="EMBL" id="VIWT01000001">
    <property type="protein sequence ID" value="TWF99150.1"/>
    <property type="molecule type" value="Genomic_DNA"/>
</dbReference>
<keyword evidence="5 7" id="KW-0472">Membrane</keyword>
<feature type="region of interest" description="Disordered" evidence="6">
    <location>
        <begin position="308"/>
        <end position="350"/>
    </location>
</feature>
<dbReference type="PANTHER" id="PTHR35007:SF4">
    <property type="entry name" value="CONSERVED TRANSMEMBRANE PROTEIN-RELATED"/>
    <property type="match status" value="1"/>
</dbReference>
<comment type="caution">
    <text evidence="9">The sequence shown here is derived from an EMBL/GenBank/DDBJ whole genome shotgun (WGS) entry which is preliminary data.</text>
</comment>
<feature type="domain" description="Type II secretion system protein GspF" evidence="8">
    <location>
        <begin position="122"/>
        <end position="247"/>
    </location>
</feature>
<keyword evidence="2" id="KW-1003">Cell membrane</keyword>
<comment type="subcellular location">
    <subcellularLocation>
        <location evidence="1">Cell membrane</location>
        <topology evidence="1">Multi-pass membrane protein</topology>
    </subcellularLocation>
</comment>
<dbReference type="Pfam" id="PF00482">
    <property type="entry name" value="T2SSF"/>
    <property type="match status" value="1"/>
</dbReference>
<feature type="transmembrane region" description="Helical" evidence="7">
    <location>
        <begin position="259"/>
        <end position="283"/>
    </location>
</feature>
<keyword evidence="4 7" id="KW-1133">Transmembrane helix</keyword>
<evidence type="ECO:0000313" key="10">
    <source>
        <dbReference type="Proteomes" id="UP000317940"/>
    </source>
</evidence>
<gene>
    <name evidence="9" type="ORF">FHX73_112989</name>
</gene>
<organism evidence="9 10">
    <name type="scientific">Kitasatospora viridis</name>
    <dbReference type="NCBI Taxonomy" id="281105"/>
    <lineage>
        <taxon>Bacteria</taxon>
        <taxon>Bacillati</taxon>
        <taxon>Actinomycetota</taxon>
        <taxon>Actinomycetes</taxon>
        <taxon>Kitasatosporales</taxon>
        <taxon>Streptomycetaceae</taxon>
        <taxon>Kitasatospora</taxon>
    </lineage>
</organism>
<evidence type="ECO:0000259" key="8">
    <source>
        <dbReference type="Pfam" id="PF00482"/>
    </source>
</evidence>
<feature type="compositionally biased region" description="Basic residues" evidence="6">
    <location>
        <begin position="324"/>
        <end position="334"/>
    </location>
</feature>
<feature type="transmembrane region" description="Helical" evidence="7">
    <location>
        <begin position="37"/>
        <end position="57"/>
    </location>
</feature>